<sequence length="74" mass="8612">MNASAIEVSQKFNQCIALNKFEYSSLANLTRWANKEITKPWEKWPIDESLNQPDTTPYWKRLTKTLLRQVAVGV</sequence>
<dbReference type="EMBL" id="LJTC01000011">
    <property type="protein sequence ID" value="KPM82525.1"/>
    <property type="molecule type" value="Genomic_DNA"/>
</dbReference>
<evidence type="ECO:0000313" key="2">
    <source>
        <dbReference type="Proteomes" id="UP000050378"/>
    </source>
</evidence>
<gene>
    <name evidence="1" type="ORF">AOG27_16265</name>
</gene>
<dbReference type="Proteomes" id="UP000050378">
    <property type="component" value="Unassembled WGS sequence"/>
</dbReference>
<organism evidence="1 2">
    <name type="scientific">Pseudoalteromonas lipolytica</name>
    <dbReference type="NCBI Taxonomy" id="570156"/>
    <lineage>
        <taxon>Bacteria</taxon>
        <taxon>Pseudomonadati</taxon>
        <taxon>Pseudomonadota</taxon>
        <taxon>Gammaproteobacteria</taxon>
        <taxon>Alteromonadales</taxon>
        <taxon>Pseudoalteromonadaceae</taxon>
        <taxon>Pseudoalteromonas</taxon>
    </lineage>
</organism>
<dbReference type="PATRIC" id="fig|570156.3.peg.1182"/>
<reference evidence="1 2" key="1">
    <citation type="submission" date="2015-09" db="EMBL/GenBank/DDBJ databases">
        <title>Draft Genome Sequence of Pseudoalteromonas lipolytica UCD-48B.</title>
        <authorList>
            <person name="Krusor M."/>
            <person name="Coil D.A."/>
            <person name="Lang J.M."/>
            <person name="Eisen J.A."/>
            <person name="Alexiev A."/>
        </authorList>
    </citation>
    <scope>NUCLEOTIDE SEQUENCE [LARGE SCALE GENOMIC DNA]</scope>
    <source>
        <strain evidence="1 2">UCD-48B</strain>
    </source>
</reference>
<dbReference type="STRING" id="570156.AOG27_16265"/>
<dbReference type="AlphaFoldDB" id="A0A0P7DY28"/>
<protein>
    <submittedName>
        <fullName evidence="1">Uncharacterized protein</fullName>
    </submittedName>
</protein>
<accession>A0A0P7DY28</accession>
<name>A0A0P7DY28_9GAMM</name>
<proteinExistence type="predicted"/>
<evidence type="ECO:0000313" key="1">
    <source>
        <dbReference type="EMBL" id="KPM82525.1"/>
    </source>
</evidence>
<comment type="caution">
    <text evidence="1">The sequence shown here is derived from an EMBL/GenBank/DDBJ whole genome shotgun (WGS) entry which is preliminary data.</text>
</comment>